<proteinExistence type="predicted"/>
<evidence type="ECO:0000313" key="2">
    <source>
        <dbReference type="Proteomes" id="UP000078148"/>
    </source>
</evidence>
<dbReference type="Pfam" id="PF06821">
    <property type="entry name" value="Ser_hydrolase"/>
    <property type="match status" value="1"/>
</dbReference>
<dbReference type="PANTHER" id="PTHR15394:SF3">
    <property type="entry name" value="SERINE HYDROLASE RBBP9"/>
    <property type="match status" value="1"/>
</dbReference>
<organism evidence="1 2">
    <name type="scientific">Paenibacillus bovis</name>
    <dbReference type="NCBI Taxonomy" id="1616788"/>
    <lineage>
        <taxon>Bacteria</taxon>
        <taxon>Bacillati</taxon>
        <taxon>Bacillota</taxon>
        <taxon>Bacilli</taxon>
        <taxon>Bacillales</taxon>
        <taxon>Paenibacillaceae</taxon>
        <taxon>Paenibacillus</taxon>
    </lineage>
</organism>
<dbReference type="Proteomes" id="UP000078148">
    <property type="component" value="Chromosome"/>
</dbReference>
<reference evidence="2" key="1">
    <citation type="submission" date="2015-10" db="EMBL/GenBank/DDBJ databases">
        <title>Genome of Paenibacillus bovis sp. nov.</title>
        <authorList>
            <person name="Wu Z."/>
            <person name="Gao C."/>
            <person name="Liu Z."/>
            <person name="Zheng H."/>
        </authorList>
    </citation>
    <scope>NUCLEOTIDE SEQUENCE [LARGE SCALE GENOMIC DNA]</scope>
    <source>
        <strain evidence="2">BD3526</strain>
    </source>
</reference>
<dbReference type="OrthoDB" id="9804993at2"/>
<evidence type="ECO:0008006" key="3">
    <source>
        <dbReference type="Google" id="ProtNLM"/>
    </source>
</evidence>
<name>A0A172ZG91_9BACL</name>
<dbReference type="RefSeq" id="WP_060533773.1">
    <property type="nucleotide sequence ID" value="NZ_CP013023.1"/>
</dbReference>
<reference evidence="1 2" key="2">
    <citation type="journal article" date="2016" name="Int. J. Syst. Evol. Microbiol.">
        <title>Paenibacillus bovis sp. nov., isolated from raw yak (Bos grunniens) milk.</title>
        <authorList>
            <person name="Gao C."/>
            <person name="Han J."/>
            <person name="Liu Z."/>
            <person name="Xu X."/>
            <person name="Hang F."/>
            <person name="Wu Z."/>
        </authorList>
    </citation>
    <scope>NUCLEOTIDE SEQUENCE [LARGE SCALE GENOMIC DNA]</scope>
    <source>
        <strain evidence="1 2">BD3526</strain>
    </source>
</reference>
<keyword evidence="2" id="KW-1185">Reference proteome</keyword>
<evidence type="ECO:0000313" key="1">
    <source>
        <dbReference type="EMBL" id="ANF96160.1"/>
    </source>
</evidence>
<accession>A0A172ZG91</accession>
<dbReference type="GO" id="GO:0016787">
    <property type="term" value="F:hydrolase activity"/>
    <property type="evidence" value="ECO:0007669"/>
    <property type="project" value="InterPro"/>
</dbReference>
<dbReference type="InterPro" id="IPR029058">
    <property type="entry name" value="AB_hydrolase_fold"/>
</dbReference>
<sequence>MSTSYLLLHGLGGSGPEHWQTWLCQQLIERGHRVYYPRFPDQDAPSWEIWLRELHELMNSIPEEEELIVLTHSLGCILWLHYAAEHPVRRVRQAVLVCPPSADTGLEEISSFFPLAQNLQLTAAAEHTLIIMSSSDEYCSPAQSLVYQQLEVPVLLLPNMGHINTASGHGPWPLIMDIALTGAVPLQQLMTSPARQR</sequence>
<dbReference type="AlphaFoldDB" id="A0A172ZG91"/>
<dbReference type="PANTHER" id="PTHR15394">
    <property type="entry name" value="SERINE HYDROLASE RBBP9"/>
    <property type="match status" value="1"/>
</dbReference>
<gene>
    <name evidence="1" type="ORF">AR543_09225</name>
</gene>
<dbReference type="Gene3D" id="3.40.50.1820">
    <property type="entry name" value="alpha/beta hydrolase"/>
    <property type="match status" value="1"/>
</dbReference>
<dbReference type="EMBL" id="CP013023">
    <property type="protein sequence ID" value="ANF96160.1"/>
    <property type="molecule type" value="Genomic_DNA"/>
</dbReference>
<dbReference type="SUPFAM" id="SSF53474">
    <property type="entry name" value="alpha/beta-Hydrolases"/>
    <property type="match status" value="1"/>
</dbReference>
<protein>
    <recommendedName>
        <fullName evidence="3">Hydrolase</fullName>
    </recommendedName>
</protein>
<dbReference type="InterPro" id="IPR010662">
    <property type="entry name" value="RBBP9/YdeN"/>
</dbReference>
<dbReference type="KEGG" id="pbv:AR543_09225"/>